<dbReference type="AlphaFoldDB" id="A0A8J2SWT7"/>
<evidence type="ECO:0000256" key="4">
    <source>
        <dbReference type="ARBA" id="ARBA00022679"/>
    </source>
</evidence>
<dbReference type="GO" id="GO:0008176">
    <property type="term" value="F:tRNA (guanine(46)-N7)-methyltransferase activity"/>
    <property type="evidence" value="ECO:0007669"/>
    <property type="project" value="UniProtKB-EC"/>
</dbReference>
<keyword evidence="6" id="KW-0819">tRNA processing</keyword>
<gene>
    <name evidence="8" type="ORF">PECAL_6P06270</name>
</gene>
<accession>A0A8J2SWT7</accession>
<dbReference type="PROSITE" id="PS51625">
    <property type="entry name" value="SAM_MT_TRMB"/>
    <property type="match status" value="1"/>
</dbReference>
<dbReference type="Pfam" id="PF02390">
    <property type="entry name" value="Methyltransf_4"/>
    <property type="match status" value="1"/>
</dbReference>
<evidence type="ECO:0000313" key="8">
    <source>
        <dbReference type="EMBL" id="CAH0379024.1"/>
    </source>
</evidence>
<evidence type="ECO:0000256" key="7">
    <source>
        <dbReference type="SAM" id="MobiDB-lite"/>
    </source>
</evidence>
<evidence type="ECO:0000256" key="1">
    <source>
        <dbReference type="ARBA" id="ARBA00000142"/>
    </source>
</evidence>
<keyword evidence="5" id="KW-0949">S-adenosyl-L-methionine</keyword>
<organism evidence="8 9">
    <name type="scientific">Pelagomonas calceolata</name>
    <dbReference type="NCBI Taxonomy" id="35677"/>
    <lineage>
        <taxon>Eukaryota</taxon>
        <taxon>Sar</taxon>
        <taxon>Stramenopiles</taxon>
        <taxon>Ochrophyta</taxon>
        <taxon>Pelagophyceae</taxon>
        <taxon>Pelagomonadales</taxon>
        <taxon>Pelagomonadaceae</taxon>
        <taxon>Pelagomonas</taxon>
    </lineage>
</organism>
<dbReference type="GO" id="GO:0043527">
    <property type="term" value="C:tRNA methyltransferase complex"/>
    <property type="evidence" value="ECO:0007669"/>
    <property type="project" value="TreeGrafter"/>
</dbReference>
<protein>
    <recommendedName>
        <fullName evidence="2">tRNA (guanine(46)-N(7))-methyltransferase</fullName>
        <ecNumber evidence="2">2.1.1.33</ecNumber>
    </recommendedName>
</protein>
<dbReference type="PANTHER" id="PTHR23417">
    <property type="entry name" value="3-DEOXY-D-MANNO-OCTULOSONIC-ACID TRANSFERASE/TRNA GUANINE-N 7 - -METHYLTRANSFERASE"/>
    <property type="match status" value="1"/>
</dbReference>
<keyword evidence="9" id="KW-1185">Reference proteome</keyword>
<comment type="catalytic activity">
    <reaction evidence="1">
        <text>guanosine(46) in tRNA + S-adenosyl-L-methionine = N(7)-methylguanosine(46) in tRNA + S-adenosyl-L-homocysteine</text>
        <dbReference type="Rhea" id="RHEA:42708"/>
        <dbReference type="Rhea" id="RHEA-COMP:10188"/>
        <dbReference type="Rhea" id="RHEA-COMP:10189"/>
        <dbReference type="ChEBI" id="CHEBI:57856"/>
        <dbReference type="ChEBI" id="CHEBI:59789"/>
        <dbReference type="ChEBI" id="CHEBI:74269"/>
        <dbReference type="ChEBI" id="CHEBI:74480"/>
        <dbReference type="EC" id="2.1.1.33"/>
    </reaction>
</comment>
<name>A0A8J2SWT7_9STRA</name>
<evidence type="ECO:0000256" key="5">
    <source>
        <dbReference type="ARBA" id="ARBA00022691"/>
    </source>
</evidence>
<keyword evidence="4" id="KW-0808">Transferase</keyword>
<reference evidence="8" key="1">
    <citation type="submission" date="2021-11" db="EMBL/GenBank/DDBJ databases">
        <authorList>
            <consortium name="Genoscope - CEA"/>
            <person name="William W."/>
        </authorList>
    </citation>
    <scope>NUCLEOTIDE SEQUENCE</scope>
</reference>
<comment type="caution">
    <text evidence="8">The sequence shown here is derived from an EMBL/GenBank/DDBJ whole genome shotgun (WGS) entry which is preliminary data.</text>
</comment>
<evidence type="ECO:0000313" key="9">
    <source>
        <dbReference type="Proteomes" id="UP000789595"/>
    </source>
</evidence>
<dbReference type="PANTHER" id="PTHR23417:SF21">
    <property type="entry name" value="TRNA (GUANINE-N(7)-)-METHYLTRANSFERASE"/>
    <property type="match status" value="1"/>
</dbReference>
<evidence type="ECO:0000256" key="3">
    <source>
        <dbReference type="ARBA" id="ARBA00022603"/>
    </source>
</evidence>
<dbReference type="Gene3D" id="3.40.50.150">
    <property type="entry name" value="Vaccinia Virus protein VP39"/>
    <property type="match status" value="1"/>
</dbReference>
<dbReference type="SUPFAM" id="SSF53335">
    <property type="entry name" value="S-adenosyl-L-methionine-dependent methyltransferases"/>
    <property type="match status" value="1"/>
</dbReference>
<feature type="region of interest" description="Disordered" evidence="7">
    <location>
        <begin position="212"/>
        <end position="249"/>
    </location>
</feature>
<dbReference type="EMBL" id="CAKKNE010000006">
    <property type="protein sequence ID" value="CAH0379024.1"/>
    <property type="molecule type" value="Genomic_DNA"/>
</dbReference>
<proteinExistence type="predicted"/>
<dbReference type="InterPro" id="IPR003358">
    <property type="entry name" value="tRNA_(Gua-N-7)_MeTrfase_Trmb"/>
</dbReference>
<dbReference type="InterPro" id="IPR029063">
    <property type="entry name" value="SAM-dependent_MTases_sf"/>
</dbReference>
<evidence type="ECO:0000256" key="6">
    <source>
        <dbReference type="ARBA" id="ARBA00022694"/>
    </source>
</evidence>
<dbReference type="EC" id="2.1.1.33" evidence="2"/>
<evidence type="ECO:0000256" key="2">
    <source>
        <dbReference type="ARBA" id="ARBA00011977"/>
    </source>
</evidence>
<dbReference type="OrthoDB" id="47276at2759"/>
<sequence>MCQPRKRGRRGRRRDGAVPKQLNPLKPQFCDFAQRWGAWQQRLDTSKPLVVDVGCGEGEWCVAAAAVRGDLNFMGVDVRENVFARCAARAPANCAFLPANTAAGDLSRLLAEWRDAGGVTLHVLCQFPDPHWKNRNKNRRMLTRAFFATAAAHATGAVIIRSDVAGVVDDAAALVGDALVAADAPADLLAIPTERAIYATGKGGAVHTAAFRPSAEASSRGRVCAELRRPPRSARPGPASSSGGGGPPL</sequence>
<dbReference type="Proteomes" id="UP000789595">
    <property type="component" value="Unassembled WGS sequence"/>
</dbReference>
<keyword evidence="3" id="KW-0489">Methyltransferase</keyword>